<dbReference type="GO" id="GO:0030026">
    <property type="term" value="P:intracellular manganese ion homeostasis"/>
    <property type="evidence" value="ECO:0007669"/>
    <property type="project" value="InterPro"/>
</dbReference>
<evidence type="ECO:0000313" key="6">
    <source>
        <dbReference type="EMBL" id="TYC48165.1"/>
    </source>
</evidence>
<evidence type="ECO:0000256" key="5">
    <source>
        <dbReference type="SAM" id="Phobius"/>
    </source>
</evidence>
<accession>A0A6C2C4A7</accession>
<dbReference type="Pfam" id="PF01988">
    <property type="entry name" value="VIT1"/>
    <property type="match status" value="1"/>
</dbReference>
<reference evidence="6 7" key="1">
    <citation type="submission" date="2019-01" db="EMBL/GenBank/DDBJ databases">
        <title>Weissella sp. nov., a novel lactic acid bacterium isolated from animal feces.</title>
        <authorList>
            <person name="Wang L.-T."/>
        </authorList>
    </citation>
    <scope>NUCLEOTIDE SEQUENCE [LARGE SCALE GENOMIC DNA]</scope>
    <source>
        <strain evidence="6 7">8H-2</strain>
    </source>
</reference>
<comment type="subcellular location">
    <subcellularLocation>
        <location evidence="1">Endomembrane system</location>
        <topology evidence="1">Multi-pass membrane protein</topology>
    </subcellularLocation>
</comment>
<feature type="transmembrane region" description="Helical" evidence="5">
    <location>
        <begin position="215"/>
        <end position="232"/>
    </location>
</feature>
<dbReference type="InterPro" id="IPR008217">
    <property type="entry name" value="Ccc1_fam"/>
</dbReference>
<dbReference type="EMBL" id="SDGZ01000023">
    <property type="protein sequence ID" value="TYC48165.1"/>
    <property type="molecule type" value="Genomic_DNA"/>
</dbReference>
<dbReference type="AlphaFoldDB" id="A0A6C2C4A7"/>
<proteinExistence type="predicted"/>
<evidence type="ECO:0000256" key="2">
    <source>
        <dbReference type="ARBA" id="ARBA00022692"/>
    </source>
</evidence>
<keyword evidence="2 5" id="KW-0812">Transmembrane</keyword>
<organism evidence="6 7">
    <name type="scientific">Weissella muntiaci</name>
    <dbReference type="NCBI Taxonomy" id="2508881"/>
    <lineage>
        <taxon>Bacteria</taxon>
        <taxon>Bacillati</taxon>
        <taxon>Bacillota</taxon>
        <taxon>Bacilli</taxon>
        <taxon>Lactobacillales</taxon>
        <taxon>Lactobacillaceae</taxon>
        <taxon>Weissella</taxon>
    </lineage>
</organism>
<dbReference type="CDD" id="cd02432">
    <property type="entry name" value="Nodulin-21_like_1"/>
    <property type="match status" value="1"/>
</dbReference>
<dbReference type="GO" id="GO:0005384">
    <property type="term" value="F:manganese ion transmembrane transporter activity"/>
    <property type="evidence" value="ECO:0007669"/>
    <property type="project" value="InterPro"/>
</dbReference>
<evidence type="ECO:0000256" key="4">
    <source>
        <dbReference type="ARBA" id="ARBA00023136"/>
    </source>
</evidence>
<dbReference type="PANTHER" id="PTHR31851">
    <property type="entry name" value="FE(2+)/MN(2+) TRANSPORTER PCL1"/>
    <property type="match status" value="1"/>
</dbReference>
<name>A0A6C2C4A7_9LACO</name>
<keyword evidence="4 5" id="KW-0472">Membrane</keyword>
<feature type="transmembrane region" description="Helical" evidence="5">
    <location>
        <begin position="184"/>
        <end position="203"/>
    </location>
</feature>
<dbReference type="OrthoDB" id="188924at2"/>
<dbReference type="RefSeq" id="WP_148623314.1">
    <property type="nucleotide sequence ID" value="NZ_SDGZ01000023.1"/>
</dbReference>
<evidence type="ECO:0000313" key="7">
    <source>
        <dbReference type="Proteomes" id="UP000371977"/>
    </source>
</evidence>
<feature type="transmembrane region" description="Helical" evidence="5">
    <location>
        <begin position="155"/>
        <end position="178"/>
    </location>
</feature>
<evidence type="ECO:0000256" key="3">
    <source>
        <dbReference type="ARBA" id="ARBA00022989"/>
    </source>
</evidence>
<dbReference type="Proteomes" id="UP000371977">
    <property type="component" value="Unassembled WGS sequence"/>
</dbReference>
<dbReference type="GO" id="GO:0012505">
    <property type="term" value="C:endomembrane system"/>
    <property type="evidence" value="ECO:0007669"/>
    <property type="project" value="UniProtKB-SubCell"/>
</dbReference>
<keyword evidence="7" id="KW-1185">Reference proteome</keyword>
<comment type="caution">
    <text evidence="6">The sequence shown here is derived from an EMBL/GenBank/DDBJ whole genome shotgun (WGS) entry which is preliminary data.</text>
</comment>
<gene>
    <name evidence="6" type="ORF">ESZ50_09290</name>
</gene>
<protein>
    <submittedName>
        <fullName evidence="6">VIT family protein</fullName>
    </submittedName>
</protein>
<keyword evidence="3 5" id="KW-1133">Transmembrane helix</keyword>
<evidence type="ECO:0000256" key="1">
    <source>
        <dbReference type="ARBA" id="ARBA00004127"/>
    </source>
</evidence>
<sequence length="236" mass="25133">MLKQIKIRTKHNRSSNATMEERLNTIRAGVLGSNDGILTVVGVLFSVAAATSNQFTIIVAGTADLLACALAMASGEYASVSAQADAEKVAVKNEHIRVKIAPQAVQQDIMDFYLERGVSPDTATKIAAELMAKQPLETILATKYNIQVNHYVNPWSAAISSAISASLGGLFPLMALIYSPVKVQFAMTILATTVAVALTGALSARFGHAFMKKSIIRNVIIGLITIAIHYAIGTLF</sequence>